<dbReference type="Proteomes" id="UP001149411">
    <property type="component" value="Unassembled WGS sequence"/>
</dbReference>
<dbReference type="InterPro" id="IPR011008">
    <property type="entry name" value="Dimeric_a/b-barrel"/>
</dbReference>
<dbReference type="RefSeq" id="WP_266086289.1">
    <property type="nucleotide sequence ID" value="NZ_RKLV01000003.1"/>
</dbReference>
<accession>A0A9Q4C3S8</accession>
<feature type="domain" description="Transcription regulator AsnC/Lrp ligand binding" evidence="1">
    <location>
        <begin position="6"/>
        <end position="74"/>
    </location>
</feature>
<gene>
    <name evidence="2" type="ORF">EGH25_03635</name>
</gene>
<dbReference type="EMBL" id="RKLV01000003">
    <property type="protein sequence ID" value="MCX2818444.1"/>
    <property type="molecule type" value="Genomic_DNA"/>
</dbReference>
<dbReference type="InterPro" id="IPR019887">
    <property type="entry name" value="Tscrpt_reg_AsnC/Lrp_C"/>
</dbReference>
<dbReference type="AlphaFoldDB" id="A0A9Q4C3S8"/>
<reference evidence="2" key="1">
    <citation type="submission" date="2022-09" db="EMBL/GenBank/DDBJ databases">
        <title>Haloadaptaus new haloarchaeum isolated from saline soil.</title>
        <authorList>
            <person name="Duran-Viseras A."/>
            <person name="Sanchez-Porro C."/>
            <person name="Ventosa A."/>
        </authorList>
    </citation>
    <scope>NUCLEOTIDE SEQUENCE</scope>
    <source>
        <strain evidence="2">F3-133</strain>
    </source>
</reference>
<evidence type="ECO:0000259" key="1">
    <source>
        <dbReference type="Pfam" id="PF01037"/>
    </source>
</evidence>
<keyword evidence="3" id="KW-1185">Reference proteome</keyword>
<sequence length="75" mass="8036">MVQAYVLMTCETGSIQGIVDEMENFDEVVEVTAVTGDYDVISKLEVDEVDELLKIVAGKIHGLPGVGDTTTCIST</sequence>
<comment type="caution">
    <text evidence="2">The sequence shown here is derived from an EMBL/GenBank/DDBJ whole genome shotgun (WGS) entry which is preliminary data.</text>
</comment>
<organism evidence="2 3">
    <name type="scientific">Halorutilus salinus</name>
    <dbReference type="NCBI Taxonomy" id="2487751"/>
    <lineage>
        <taxon>Archaea</taxon>
        <taxon>Methanobacteriati</taxon>
        <taxon>Methanobacteriota</taxon>
        <taxon>Stenosarchaea group</taxon>
        <taxon>Halobacteria</taxon>
        <taxon>Halorutilales</taxon>
        <taxon>Halorutilaceae</taxon>
        <taxon>Halorutilus</taxon>
    </lineage>
</organism>
<dbReference type="SUPFAM" id="SSF54909">
    <property type="entry name" value="Dimeric alpha+beta barrel"/>
    <property type="match status" value="1"/>
</dbReference>
<dbReference type="Pfam" id="PF01037">
    <property type="entry name" value="AsnC_trans_reg"/>
    <property type="match status" value="1"/>
</dbReference>
<name>A0A9Q4C3S8_9EURY</name>
<evidence type="ECO:0000313" key="2">
    <source>
        <dbReference type="EMBL" id="MCX2818444.1"/>
    </source>
</evidence>
<evidence type="ECO:0000313" key="3">
    <source>
        <dbReference type="Proteomes" id="UP001149411"/>
    </source>
</evidence>
<protein>
    <submittedName>
        <fullName evidence="2">Lrp/AsnC ligand binding domain-containing protein</fullName>
    </submittedName>
</protein>
<proteinExistence type="predicted"/>
<dbReference type="Gene3D" id="3.30.70.920">
    <property type="match status" value="1"/>
</dbReference>